<feature type="non-terminal residue" evidence="2">
    <location>
        <position position="251"/>
    </location>
</feature>
<evidence type="ECO:0000313" key="2">
    <source>
        <dbReference type="EMBL" id="GAF85544.1"/>
    </source>
</evidence>
<keyword evidence="1" id="KW-0812">Transmembrane</keyword>
<evidence type="ECO:0000256" key="1">
    <source>
        <dbReference type="SAM" id="Phobius"/>
    </source>
</evidence>
<comment type="caution">
    <text evidence="2">The sequence shown here is derived from an EMBL/GenBank/DDBJ whole genome shotgun (WGS) entry which is preliminary data.</text>
</comment>
<keyword evidence="1" id="KW-1133">Transmembrane helix</keyword>
<accession>X0SX42</accession>
<name>X0SX42_9ZZZZ</name>
<reference evidence="2" key="1">
    <citation type="journal article" date="2014" name="Front. Microbiol.">
        <title>High frequency of phylogenetically diverse reductive dehalogenase-homologous genes in deep subseafloor sedimentary metagenomes.</title>
        <authorList>
            <person name="Kawai M."/>
            <person name="Futagami T."/>
            <person name="Toyoda A."/>
            <person name="Takaki Y."/>
            <person name="Nishi S."/>
            <person name="Hori S."/>
            <person name="Arai W."/>
            <person name="Tsubouchi T."/>
            <person name="Morono Y."/>
            <person name="Uchiyama I."/>
            <person name="Ito T."/>
            <person name="Fujiyama A."/>
            <person name="Inagaki F."/>
            <person name="Takami H."/>
        </authorList>
    </citation>
    <scope>NUCLEOTIDE SEQUENCE</scope>
    <source>
        <strain evidence="2">Expedition CK06-06</strain>
    </source>
</reference>
<feature type="transmembrane region" description="Helical" evidence="1">
    <location>
        <begin position="79"/>
        <end position="103"/>
    </location>
</feature>
<sequence>MRRIGFDECDTTEEIVGHFNKIFENQAQMEGKIVQNAQAIEALKPKKKEAKKEIPLPALKVEVKPKSKKKGKSKMKSKGFALTRVLAALMLLMAITGLCYAYVPSDINYEIASNPEMLSVYLRDVTSNMASDSYLFTPRAIAPRAIEGRIYYDSGSDSWKGYIDPGGWTTLAVAAGTSLDAAYTLGATITADNGAVIINNTDTDANPTLTVTSSGADAAGHAIFVNVSGAAKEGISITNTGTGSDIEGHGA</sequence>
<gene>
    <name evidence="2" type="ORF">S01H1_04739</name>
</gene>
<proteinExistence type="predicted"/>
<organism evidence="2">
    <name type="scientific">marine sediment metagenome</name>
    <dbReference type="NCBI Taxonomy" id="412755"/>
    <lineage>
        <taxon>unclassified sequences</taxon>
        <taxon>metagenomes</taxon>
        <taxon>ecological metagenomes</taxon>
    </lineage>
</organism>
<protein>
    <submittedName>
        <fullName evidence="2">Uncharacterized protein</fullName>
    </submittedName>
</protein>
<dbReference type="AlphaFoldDB" id="X0SX42"/>
<keyword evidence="1" id="KW-0472">Membrane</keyword>
<dbReference type="EMBL" id="BARS01002485">
    <property type="protein sequence ID" value="GAF85544.1"/>
    <property type="molecule type" value="Genomic_DNA"/>
</dbReference>